<keyword evidence="4" id="KW-1185">Reference proteome</keyword>
<feature type="compositionally biased region" description="Basic residues" evidence="1">
    <location>
        <begin position="292"/>
        <end position="307"/>
    </location>
</feature>
<feature type="compositionally biased region" description="Basic and acidic residues" evidence="1">
    <location>
        <begin position="734"/>
        <end position="764"/>
    </location>
</feature>
<dbReference type="Proteomes" id="UP001363151">
    <property type="component" value="Unassembled WGS sequence"/>
</dbReference>
<feature type="compositionally biased region" description="Low complexity" evidence="1">
    <location>
        <begin position="322"/>
        <end position="334"/>
    </location>
</feature>
<feature type="domain" description="VWFA" evidence="2">
    <location>
        <begin position="995"/>
        <end position="1184"/>
    </location>
</feature>
<feature type="region of interest" description="Disordered" evidence="1">
    <location>
        <begin position="431"/>
        <end position="458"/>
    </location>
</feature>
<dbReference type="Pfam" id="PF07728">
    <property type="entry name" value="AAA_5"/>
    <property type="match status" value="1"/>
</dbReference>
<evidence type="ECO:0000259" key="2">
    <source>
        <dbReference type="SMART" id="SM00327"/>
    </source>
</evidence>
<gene>
    <name evidence="3" type="ORF">SO694_00004671</name>
</gene>
<reference evidence="3 4" key="1">
    <citation type="submission" date="2024-03" db="EMBL/GenBank/DDBJ databases">
        <title>Aureococcus anophagefferens CCMP1851 and Kratosvirus quantuckense: Draft genome of a second virus-susceptible host strain in the model system.</title>
        <authorList>
            <person name="Chase E."/>
            <person name="Truchon A.R."/>
            <person name="Schepens W."/>
            <person name="Wilhelm S.W."/>
        </authorList>
    </citation>
    <scope>NUCLEOTIDE SEQUENCE [LARGE SCALE GENOMIC DNA]</scope>
    <source>
        <strain evidence="3 4">CCMP1851</strain>
    </source>
</reference>
<dbReference type="InterPro" id="IPR027417">
    <property type="entry name" value="P-loop_NTPase"/>
</dbReference>
<feature type="region of interest" description="Disordered" evidence="1">
    <location>
        <begin position="248"/>
        <end position="334"/>
    </location>
</feature>
<comment type="caution">
    <text evidence="3">The sequence shown here is derived from an EMBL/GenBank/DDBJ whole genome shotgun (WGS) entry which is preliminary data.</text>
</comment>
<dbReference type="InterPro" id="IPR039891">
    <property type="entry name" value="VWA8"/>
</dbReference>
<feature type="compositionally biased region" description="Basic and acidic residues" evidence="1">
    <location>
        <begin position="448"/>
        <end position="458"/>
    </location>
</feature>
<protein>
    <submittedName>
        <fullName evidence="3">Midasin-like protein</fullName>
    </submittedName>
</protein>
<dbReference type="SUPFAM" id="SSF52540">
    <property type="entry name" value="P-loop containing nucleoside triphosphate hydrolases"/>
    <property type="match status" value="1"/>
</dbReference>
<dbReference type="InterPro" id="IPR036465">
    <property type="entry name" value="vWFA_dom_sf"/>
</dbReference>
<feature type="region of interest" description="Disordered" evidence="1">
    <location>
        <begin position="732"/>
        <end position="907"/>
    </location>
</feature>
<dbReference type="SMART" id="SM00327">
    <property type="entry name" value="VWA"/>
    <property type="match status" value="1"/>
</dbReference>
<feature type="compositionally biased region" description="Low complexity" evidence="1">
    <location>
        <begin position="248"/>
        <end position="291"/>
    </location>
</feature>
<dbReference type="Gene3D" id="3.40.50.410">
    <property type="entry name" value="von Willebrand factor, type A domain"/>
    <property type="match status" value="1"/>
</dbReference>
<sequence>MALDDGTFLMDAKRFDALCAEDAERASGLVDGEEGWADAVKAARGAEGVRGLRARREDFIVVAIGVAVPKHAGNPRSTLTLPLLGLHARPAEQPNWRRRSAERVYTLARGAAAGAPPRAYCYDLLESLKLDADGRAELDAWLDDAGFDVVEAEDPRGSRRRADAAARGQGRPRRRAAGPANPKPKQASAEAPEFAAPRTDGAPAAEPAPNLARAALARGSAATTGLGQRLPDLMHDAAAAASACATTPTAGASTTAPPARATSRSTPTAGPSAAATTTRTTTTRRSTPTAWRRAKARRARGPRRAGQARRVSGDADAGVNVAAEDASSDSETSSLAGLELDHVRRRAATRAKDGAAPAPLRVSPAAYLLAGVEAHADDPDSGARRRLLSFRTADGDEIGAHLRSRPQDGVEDAVDHIFAAYQDFLRRRSRGDGAGACSGAPSWTRARAHGEGARRRELRAPRVAEARPRGVRAVPRRAVRHVWRRVDLLPRRRPGEAARRGAGTSCRPPFVEMAAHMWALRDMLVDWSLGRHLLLIGNQGVGKNKLADRLLQLLDAEREYAQLHRDTTVQALTASPTLKGGVVVWEDSPLVKAARHGRCLVVDEADKAPLEVVCVLKALVGDGELQLADGRRLARPAATGDAGADAAADAAARAAGDVPVAPGFASSSSSNRPGFPFLGNDFYRECGDAFACHAVENADEASEVQMLRRYGPGVRVKQVDPQLHAKLMSVLGAEESHHEAEAEKPPPPPKAKDDVADKNTKDGEEGPNTRGAAKATQDGVVSEAPTDRDADPSPAPPPRQDRRGAAPGGSDSTKTPAGEGSGEAKAAEAQALGFKDGPAAAGGAEDVEAKDDAGAPASTEPRGRATADPGGAARIKDERPVASAGETSEERAQREKVTSALGAEDRRKTLHQLQMTEKDARQYEKLYAAVESQVGVLRAALLGREARERERTWKRLQTHGELDELMLVDGITGATNIYKRRSPDDAARLLSQQLPKRIKFVLDISGSMYTYNRLDGRLTRVLQALIMLMEALDGFEHKYEYSVVGHSGAASAVLLVPWASPPKTRLERLKLVRKMVNHAQTCKSGDHTLQATKRAVADVAAKAADEYFVFLLSDADFGRYDLTGRDLGAALTADPRVSAYALFIASNFEAAEAIKDELPPGKGFSCYDTSKLIGTLRDIFQASIVFSKHSAH</sequence>
<organism evidence="3 4">
    <name type="scientific">Aureococcus anophagefferens</name>
    <name type="common">Harmful bloom alga</name>
    <dbReference type="NCBI Taxonomy" id="44056"/>
    <lineage>
        <taxon>Eukaryota</taxon>
        <taxon>Sar</taxon>
        <taxon>Stramenopiles</taxon>
        <taxon>Ochrophyta</taxon>
        <taxon>Pelagophyceae</taxon>
        <taxon>Pelagomonadales</taxon>
        <taxon>Pelagomonadaceae</taxon>
        <taxon>Aureococcus</taxon>
    </lineage>
</organism>
<dbReference type="PANTHER" id="PTHR21610">
    <property type="entry name" value="VON WILLEBRAND FACTOR A DOMAIN-CONTAINING PROTEIN 8"/>
    <property type="match status" value="1"/>
</dbReference>
<name>A0ABR1G932_AURAN</name>
<dbReference type="InterPro" id="IPR011704">
    <property type="entry name" value="ATPase_dyneun-rel_AAA"/>
</dbReference>
<dbReference type="PANTHER" id="PTHR21610:SF9">
    <property type="entry name" value="VON WILLEBRAND FACTOR A DOMAIN-CONTAINING PROTEIN 8"/>
    <property type="match status" value="1"/>
</dbReference>
<proteinExistence type="predicted"/>
<evidence type="ECO:0000313" key="3">
    <source>
        <dbReference type="EMBL" id="KAK7249771.1"/>
    </source>
</evidence>
<accession>A0ABR1G932</accession>
<feature type="compositionally biased region" description="Basic and acidic residues" evidence="1">
    <location>
        <begin position="888"/>
        <end position="907"/>
    </location>
</feature>
<dbReference type="Gene3D" id="3.40.50.300">
    <property type="entry name" value="P-loop containing nucleotide triphosphate hydrolases"/>
    <property type="match status" value="1"/>
</dbReference>
<feature type="compositionally biased region" description="Basic and acidic residues" evidence="1">
    <location>
        <begin position="153"/>
        <end position="164"/>
    </location>
</feature>
<dbReference type="EMBL" id="JBBJCI010000040">
    <property type="protein sequence ID" value="KAK7249771.1"/>
    <property type="molecule type" value="Genomic_DNA"/>
</dbReference>
<feature type="region of interest" description="Disordered" evidence="1">
    <location>
        <begin position="153"/>
        <end position="206"/>
    </location>
</feature>
<dbReference type="InterPro" id="IPR002035">
    <property type="entry name" value="VWF_A"/>
</dbReference>
<evidence type="ECO:0000256" key="1">
    <source>
        <dbReference type="SAM" id="MobiDB-lite"/>
    </source>
</evidence>
<dbReference type="SUPFAM" id="SSF53300">
    <property type="entry name" value="vWA-like"/>
    <property type="match status" value="1"/>
</dbReference>
<evidence type="ECO:0000313" key="4">
    <source>
        <dbReference type="Proteomes" id="UP001363151"/>
    </source>
</evidence>